<dbReference type="InterPro" id="IPR052180">
    <property type="entry name" value="NhaC_Na-H+_Antiporter"/>
</dbReference>
<keyword evidence="1" id="KW-0472">Membrane</keyword>
<dbReference type="RefSeq" id="WP_204664001.1">
    <property type="nucleotide sequence ID" value="NZ_JAFBDT010000010.1"/>
</dbReference>
<reference evidence="2 3" key="1">
    <citation type="submission" date="2021-01" db="EMBL/GenBank/DDBJ databases">
        <title>Genomic Encyclopedia of Type Strains, Phase IV (KMG-IV): sequencing the most valuable type-strain genomes for metagenomic binning, comparative biology and taxonomic classification.</title>
        <authorList>
            <person name="Goeker M."/>
        </authorList>
    </citation>
    <scope>NUCLEOTIDE SEQUENCE [LARGE SCALE GENOMIC DNA]</scope>
    <source>
        <strain evidence="2 3">DSM 24436</strain>
    </source>
</reference>
<keyword evidence="3" id="KW-1185">Reference proteome</keyword>
<evidence type="ECO:0000313" key="3">
    <source>
        <dbReference type="Proteomes" id="UP000767854"/>
    </source>
</evidence>
<name>A0ABS2MRK3_9FIRM</name>
<gene>
    <name evidence="2" type="ORF">JOC49_001538</name>
</gene>
<organism evidence="2 3">
    <name type="scientific">Fusibacter tunisiensis</name>
    <dbReference type="NCBI Taxonomy" id="1008308"/>
    <lineage>
        <taxon>Bacteria</taxon>
        <taxon>Bacillati</taxon>
        <taxon>Bacillota</taxon>
        <taxon>Clostridia</taxon>
        <taxon>Eubacteriales</taxon>
        <taxon>Eubacteriales Family XII. Incertae Sedis</taxon>
        <taxon>Fusibacter</taxon>
    </lineage>
</organism>
<evidence type="ECO:0000256" key="1">
    <source>
        <dbReference type="SAM" id="Phobius"/>
    </source>
</evidence>
<evidence type="ECO:0000313" key="2">
    <source>
        <dbReference type="EMBL" id="MBM7561995.1"/>
    </source>
</evidence>
<comment type="caution">
    <text evidence="2">The sequence shown here is derived from an EMBL/GenBank/DDBJ whole genome shotgun (WGS) entry which is preliminary data.</text>
</comment>
<dbReference type="EMBL" id="JAFBDT010000010">
    <property type="protein sequence ID" value="MBM7561995.1"/>
    <property type="molecule type" value="Genomic_DNA"/>
</dbReference>
<feature type="transmembrane region" description="Helical" evidence="1">
    <location>
        <begin position="9"/>
        <end position="29"/>
    </location>
</feature>
<dbReference type="Proteomes" id="UP000767854">
    <property type="component" value="Unassembled WGS sequence"/>
</dbReference>
<dbReference type="PANTHER" id="PTHR33451">
    <property type="entry name" value="MALATE-2H(+)/NA(+)-LACTATE ANTIPORTER"/>
    <property type="match status" value="1"/>
</dbReference>
<dbReference type="PANTHER" id="PTHR33451:SF3">
    <property type="entry name" value="MALATE-2H(+)_NA(+)-LACTATE ANTIPORTER"/>
    <property type="match status" value="1"/>
</dbReference>
<protein>
    <submittedName>
        <fullName evidence="2">Na+/H+ antiporter NhaC</fullName>
    </submittedName>
</protein>
<accession>A0ABS2MRK3</accession>
<keyword evidence="1" id="KW-0812">Transmembrane</keyword>
<keyword evidence="1" id="KW-1133">Transmembrane helix</keyword>
<sequence>MEQRKVSPGIALIPVIFLVVTLAYSLRFLGADPHIPLFTSAIFAALVGIFVLKVSWAEIEEGIVDTIKMSMGAVIILMIIGMVIGTWILSGIVPTMT</sequence>
<feature type="transmembrane region" description="Helical" evidence="1">
    <location>
        <begin position="73"/>
        <end position="93"/>
    </location>
</feature>
<feature type="transmembrane region" description="Helical" evidence="1">
    <location>
        <begin position="35"/>
        <end position="52"/>
    </location>
</feature>
<proteinExistence type="predicted"/>